<proteinExistence type="predicted"/>
<organism evidence="1 4">
    <name type="scientific">Paraburkholderia rhynchosiae</name>
    <dbReference type="NCBI Taxonomy" id="487049"/>
    <lineage>
        <taxon>Bacteria</taxon>
        <taxon>Pseudomonadati</taxon>
        <taxon>Pseudomonadota</taxon>
        <taxon>Betaproteobacteria</taxon>
        <taxon>Burkholderiales</taxon>
        <taxon>Burkholderiaceae</taxon>
        <taxon>Paraburkholderia</taxon>
    </lineage>
</organism>
<sequence>MNDKEQSTSELWLEAHAPGFRDLPDPDRRAMFEFAFLWTLFEAQVMDNFARADRIRERADAWAADGTLEADLYEAELAYFRNRYFADGAPTHRFPYLNLRPSDHPDLVQTVLEGANDDPRDKVLCLLMIIWRLRNNLFHGAKWAYQLRDQRENFTQANRVLMRMLERHGRLG</sequence>
<evidence type="ECO:0000313" key="2">
    <source>
        <dbReference type="EMBL" id="PMS29009.1"/>
    </source>
</evidence>
<dbReference type="OrthoDB" id="1904255at2"/>
<gene>
    <name evidence="2" type="ORF">C0Z16_21595</name>
    <name evidence="1" type="ORF">LMG27174_02000</name>
</gene>
<reference evidence="2 3" key="1">
    <citation type="submission" date="2018-01" db="EMBL/GenBank/DDBJ databases">
        <title>Whole genome analyses suggest that Burkholderia sensu lato contains two further novel genera in the rhizoxinica-symbiotica group Mycetohabitans gen. nov., and Trinickia gen. nov.: implications for the evolution of diazotrophy and nodulation in the Burkholderiaceae.</title>
        <authorList>
            <person name="Estrada-de los Santos P."/>
            <person name="Palmer M."/>
            <person name="Chavez-Ramirez B."/>
            <person name="Beukes C."/>
            <person name="Steenkamp E.T."/>
            <person name="Hirsch A.M."/>
            <person name="Manyaka P."/>
            <person name="Maluk M."/>
            <person name="Lafos M."/>
            <person name="Crook M."/>
            <person name="Gross E."/>
            <person name="Simon M.F."/>
            <person name="Bueno dos Reis Junior F."/>
            <person name="Poole P.S."/>
            <person name="Venter S.N."/>
            <person name="James E.K."/>
        </authorList>
    </citation>
    <scope>NUCLEOTIDE SEQUENCE [LARGE SCALE GENOMIC DNA]</scope>
    <source>
        <strain evidence="2 3">WSM 3937</strain>
    </source>
</reference>
<dbReference type="RefSeq" id="WP_102634123.1">
    <property type="nucleotide sequence ID" value="NZ_CADIJZ010000006.1"/>
</dbReference>
<evidence type="ECO:0000313" key="4">
    <source>
        <dbReference type="Proteomes" id="UP000494205"/>
    </source>
</evidence>
<evidence type="ECO:0000313" key="3">
    <source>
        <dbReference type="Proteomes" id="UP000235659"/>
    </source>
</evidence>
<accession>A0A2N7WHR1</accession>
<evidence type="ECO:0000313" key="1">
    <source>
        <dbReference type="EMBL" id="CAB3668104.1"/>
    </source>
</evidence>
<dbReference type="Proteomes" id="UP000235659">
    <property type="component" value="Unassembled WGS sequence"/>
</dbReference>
<dbReference type="Proteomes" id="UP000494205">
    <property type="component" value="Unassembled WGS sequence"/>
</dbReference>
<keyword evidence="3" id="KW-1185">Reference proteome</keyword>
<reference evidence="1 4" key="2">
    <citation type="submission" date="2020-04" db="EMBL/GenBank/DDBJ databases">
        <authorList>
            <person name="De Canck E."/>
        </authorList>
    </citation>
    <scope>NUCLEOTIDE SEQUENCE [LARGE SCALE GENOMIC DNA]</scope>
    <source>
        <strain evidence="1 4">LMG 27174</strain>
    </source>
</reference>
<dbReference type="EMBL" id="CADIJZ010000006">
    <property type="protein sequence ID" value="CAB3668104.1"/>
    <property type="molecule type" value="Genomic_DNA"/>
</dbReference>
<dbReference type="AlphaFoldDB" id="A0A2N7WHR1"/>
<evidence type="ECO:0008006" key="5">
    <source>
        <dbReference type="Google" id="ProtNLM"/>
    </source>
</evidence>
<protein>
    <recommendedName>
        <fullName evidence="5">Apea-like HEPN domain-containing protein</fullName>
    </recommendedName>
</protein>
<dbReference type="EMBL" id="PNXY01000015">
    <property type="protein sequence ID" value="PMS29009.1"/>
    <property type="molecule type" value="Genomic_DNA"/>
</dbReference>
<name>A0A2N7WHR1_9BURK</name>